<dbReference type="STRING" id="78915.A0A4P9XMI3"/>
<reference evidence="9" key="1">
    <citation type="journal article" date="2018" name="Nat. Microbiol.">
        <title>Leveraging single-cell genomics to expand the fungal tree of life.</title>
        <authorList>
            <person name="Ahrendt S.R."/>
            <person name="Quandt C.A."/>
            <person name="Ciobanu D."/>
            <person name="Clum A."/>
            <person name="Salamov A."/>
            <person name="Andreopoulos B."/>
            <person name="Cheng J.F."/>
            <person name="Woyke T."/>
            <person name="Pelin A."/>
            <person name="Henrissat B."/>
            <person name="Reynolds N.K."/>
            <person name="Benny G.L."/>
            <person name="Smith M.E."/>
            <person name="James T.Y."/>
            <person name="Grigoriev I.V."/>
        </authorList>
    </citation>
    <scope>NUCLEOTIDE SEQUENCE [LARGE SCALE GENOMIC DNA]</scope>
    <source>
        <strain evidence="9">RSA 1356</strain>
    </source>
</reference>
<proteinExistence type="inferred from homology"/>
<evidence type="ECO:0000256" key="7">
    <source>
        <dbReference type="SAM" id="MobiDB-lite"/>
    </source>
</evidence>
<protein>
    <recommendedName>
        <fullName evidence="5">tRNA dimethylallyltransferase</fullName>
        <ecNumber evidence="5">2.5.1.75</ecNumber>
    </recommendedName>
</protein>
<dbReference type="NCBIfam" id="TIGR00174">
    <property type="entry name" value="miaA"/>
    <property type="match status" value="1"/>
</dbReference>
<dbReference type="Gene3D" id="3.40.50.300">
    <property type="entry name" value="P-loop containing nucleotide triphosphate hydrolases"/>
    <property type="match status" value="1"/>
</dbReference>
<evidence type="ECO:0000256" key="4">
    <source>
        <dbReference type="ARBA" id="ARBA00022840"/>
    </source>
</evidence>
<dbReference type="GO" id="GO:0006400">
    <property type="term" value="P:tRNA modification"/>
    <property type="evidence" value="ECO:0007669"/>
    <property type="project" value="TreeGrafter"/>
</dbReference>
<dbReference type="GO" id="GO:0052381">
    <property type="term" value="F:tRNA dimethylallyltransferase activity"/>
    <property type="evidence" value="ECO:0007669"/>
    <property type="project" value="UniProtKB-EC"/>
</dbReference>
<keyword evidence="2 6" id="KW-0808">Transferase</keyword>
<evidence type="ECO:0000256" key="1">
    <source>
        <dbReference type="ARBA" id="ARBA00005842"/>
    </source>
</evidence>
<dbReference type="Gene3D" id="3.30.160.60">
    <property type="entry name" value="Classic Zinc Finger"/>
    <property type="match status" value="1"/>
</dbReference>
<evidence type="ECO:0000313" key="8">
    <source>
        <dbReference type="EMBL" id="RKP07118.1"/>
    </source>
</evidence>
<dbReference type="Gene3D" id="1.10.20.140">
    <property type="match status" value="1"/>
</dbReference>
<keyword evidence="3 6" id="KW-0547">Nucleotide-binding</keyword>
<sequence>KRVIAVVGNTGVGKSQLAVEIAASLRGEVINTDALQASADTAALSRVYRGFDVLTNKMPIEERKGVPHHLMEFVDSKDTYGVVDFEQDALRTIEDIHGRARTPVLVGGTHYYLQSMLWKQSLIAGHGNVSSPSDEEGDPHDNSLESGEDTSVLYHRLRSVDPIMAERWHPNDRRKIIRSLQVSLQWPCGCWQVQLIDSKANARDGSRYPVCIIWVHAEAKALNQRLDHRVDVMIKASLNGLLDEIAELRWLAQEKGDPSPDHKRGVAQGIGKRGHSYRLGELSQLMHTCTEQMKAATRRYAKRQTSWISNKLLPVCADSGDENQVRMYVLDATSLDRWDEQVGKPGVEVARAFLEGKTGPLPSELNPQADALLGTMKRYEWRKHVCPTCLNRDGSKVVLNGELEWKDHMRSRRHRRQAANMKRRQQ</sequence>
<keyword evidence="5" id="KW-0819">tRNA processing</keyword>
<feature type="region of interest" description="Disordered" evidence="7">
    <location>
        <begin position="128"/>
        <end position="147"/>
    </location>
</feature>
<organism evidence="8 9">
    <name type="scientific">Thamnocephalis sphaerospora</name>
    <dbReference type="NCBI Taxonomy" id="78915"/>
    <lineage>
        <taxon>Eukaryota</taxon>
        <taxon>Fungi</taxon>
        <taxon>Fungi incertae sedis</taxon>
        <taxon>Zoopagomycota</taxon>
        <taxon>Zoopagomycotina</taxon>
        <taxon>Zoopagomycetes</taxon>
        <taxon>Zoopagales</taxon>
        <taxon>Sigmoideomycetaceae</taxon>
        <taxon>Thamnocephalis</taxon>
    </lineage>
</organism>
<feature type="non-terminal residue" evidence="8">
    <location>
        <position position="1"/>
    </location>
</feature>
<keyword evidence="4 6" id="KW-0067">ATP-binding</keyword>
<dbReference type="EMBL" id="KZ992763">
    <property type="protein sequence ID" value="RKP07118.1"/>
    <property type="molecule type" value="Genomic_DNA"/>
</dbReference>
<dbReference type="GO" id="GO:0005524">
    <property type="term" value="F:ATP binding"/>
    <property type="evidence" value="ECO:0007669"/>
    <property type="project" value="UniProtKB-KW"/>
</dbReference>
<dbReference type="EC" id="2.5.1.75" evidence="5"/>
<comment type="catalytic activity">
    <reaction evidence="5">
        <text>adenosine(37) in tRNA + dimethylallyl diphosphate = N(6)-dimethylallyladenosine(37) in tRNA + diphosphate</text>
        <dbReference type="Rhea" id="RHEA:26482"/>
        <dbReference type="Rhea" id="RHEA-COMP:10162"/>
        <dbReference type="Rhea" id="RHEA-COMP:10375"/>
        <dbReference type="ChEBI" id="CHEBI:33019"/>
        <dbReference type="ChEBI" id="CHEBI:57623"/>
        <dbReference type="ChEBI" id="CHEBI:74411"/>
        <dbReference type="ChEBI" id="CHEBI:74415"/>
        <dbReference type="EC" id="2.5.1.75"/>
    </reaction>
</comment>
<dbReference type="InterPro" id="IPR018022">
    <property type="entry name" value="IPT"/>
</dbReference>
<comment type="similarity">
    <text evidence="1 6">Belongs to the IPP transferase family.</text>
</comment>
<accession>A0A4P9XMI3</accession>
<gene>
    <name evidence="8" type="ORF">THASP1DRAFT_2511</name>
</gene>
<dbReference type="OrthoDB" id="775260at2759"/>
<dbReference type="AlphaFoldDB" id="A0A4P9XMI3"/>
<dbReference type="SUPFAM" id="SSF52540">
    <property type="entry name" value="P-loop containing nucleoside triphosphate hydrolases"/>
    <property type="match status" value="1"/>
</dbReference>
<dbReference type="InterPro" id="IPR039657">
    <property type="entry name" value="Dimethylallyltransferase"/>
</dbReference>
<name>A0A4P9XMI3_9FUNG</name>
<dbReference type="GO" id="GO:0005739">
    <property type="term" value="C:mitochondrion"/>
    <property type="evidence" value="ECO:0007669"/>
    <property type="project" value="TreeGrafter"/>
</dbReference>
<evidence type="ECO:0000256" key="3">
    <source>
        <dbReference type="ARBA" id="ARBA00022741"/>
    </source>
</evidence>
<dbReference type="PANTHER" id="PTHR11088:SF89">
    <property type="entry name" value="TRNA DIMETHYLALLYLTRANSFERASE"/>
    <property type="match status" value="1"/>
</dbReference>
<evidence type="ECO:0000256" key="6">
    <source>
        <dbReference type="RuleBase" id="RU003785"/>
    </source>
</evidence>
<dbReference type="Pfam" id="PF01715">
    <property type="entry name" value="IPPT"/>
    <property type="match status" value="1"/>
</dbReference>
<keyword evidence="9" id="KW-1185">Reference proteome</keyword>
<evidence type="ECO:0000256" key="5">
    <source>
        <dbReference type="RuleBase" id="RU003783"/>
    </source>
</evidence>
<feature type="non-terminal residue" evidence="8">
    <location>
        <position position="426"/>
    </location>
</feature>
<dbReference type="InterPro" id="IPR027417">
    <property type="entry name" value="P-loop_NTPase"/>
</dbReference>
<dbReference type="PANTHER" id="PTHR11088">
    <property type="entry name" value="TRNA DIMETHYLALLYLTRANSFERASE"/>
    <property type="match status" value="1"/>
</dbReference>
<evidence type="ECO:0000313" key="9">
    <source>
        <dbReference type="Proteomes" id="UP000271241"/>
    </source>
</evidence>
<dbReference type="HAMAP" id="MF_00185">
    <property type="entry name" value="IPP_trans"/>
    <property type="match status" value="1"/>
</dbReference>
<evidence type="ECO:0000256" key="2">
    <source>
        <dbReference type="ARBA" id="ARBA00022679"/>
    </source>
</evidence>
<dbReference type="Proteomes" id="UP000271241">
    <property type="component" value="Unassembled WGS sequence"/>
</dbReference>